<keyword evidence="4 10" id="KW-0964">Secreted</keyword>
<accession>A0A8T0GIR9</accession>
<proteinExistence type="inferred from homology"/>
<dbReference type="InterPro" id="IPR019780">
    <property type="entry name" value="Germin_Mn-BS"/>
</dbReference>
<dbReference type="PROSITE" id="PS00725">
    <property type="entry name" value="GERMIN"/>
    <property type="match status" value="1"/>
</dbReference>
<evidence type="ECO:0000256" key="8">
    <source>
        <dbReference type="PIRSR" id="PIRSR601929-2"/>
    </source>
</evidence>
<keyword evidence="6 7" id="KW-0464">Manganese</keyword>
<dbReference type="Gene3D" id="2.60.120.10">
    <property type="entry name" value="Jelly Rolls"/>
    <property type="match status" value="1"/>
</dbReference>
<keyword evidence="9" id="KW-1015">Disulfide bond</keyword>
<evidence type="ECO:0000313" key="13">
    <source>
        <dbReference type="Proteomes" id="UP000822688"/>
    </source>
</evidence>
<feature type="disulfide bond" evidence="9">
    <location>
        <begin position="41"/>
        <end position="56"/>
    </location>
</feature>
<comment type="subcellular location">
    <subcellularLocation>
        <location evidence="1 10">Secreted</location>
        <location evidence="1 10">Extracellular space</location>
        <location evidence="1 10">Apoplast</location>
    </subcellularLocation>
</comment>
<sequence length="262" mass="28809">MAPFRHGLSSCLAAATILAATLVAVIPMSPAADDDQAQSICVADLNSHTHVNGYPCRNPRRATGEDFVYRKVRDPGDTTHSYFGSHIQNVFAMEWPALNTMDMAWARIDFAPNGLHIPHWHPRANELLHCEEGTLLIGFVDESTNRLFSSIVEVGDLHVFPRGVIHFQLNVGPGPARAQTAYNSQNPALAEVGPSTFGSHPTIGDNVLRKAFDLSEESVLHLKKFFSDEQMETVFGVLSEHFGSSDSSFDSMWNSSFPRSVT</sequence>
<keyword evidence="10" id="KW-0732">Signal</keyword>
<gene>
    <name evidence="12" type="ORF">KC19_10G062500</name>
</gene>
<dbReference type="GO" id="GO:0030145">
    <property type="term" value="F:manganese ion binding"/>
    <property type="evidence" value="ECO:0007669"/>
    <property type="project" value="UniProtKB-UniRule"/>
</dbReference>
<dbReference type="PANTHER" id="PTHR31238">
    <property type="entry name" value="GERMIN-LIKE PROTEIN SUBFAMILY 3 MEMBER 3"/>
    <property type="match status" value="1"/>
</dbReference>
<name>A0A8T0GIR9_CERPU</name>
<evidence type="ECO:0000256" key="10">
    <source>
        <dbReference type="RuleBase" id="RU366015"/>
    </source>
</evidence>
<feature type="binding site" evidence="7">
    <location>
        <position position="121"/>
    </location>
    <ligand>
        <name>oxalate</name>
        <dbReference type="ChEBI" id="CHEBI:30623"/>
    </ligand>
</feature>
<organism evidence="12 13">
    <name type="scientific">Ceratodon purpureus</name>
    <name type="common">Fire moss</name>
    <name type="synonym">Dicranum purpureum</name>
    <dbReference type="NCBI Taxonomy" id="3225"/>
    <lineage>
        <taxon>Eukaryota</taxon>
        <taxon>Viridiplantae</taxon>
        <taxon>Streptophyta</taxon>
        <taxon>Embryophyta</taxon>
        <taxon>Bryophyta</taxon>
        <taxon>Bryophytina</taxon>
        <taxon>Bryopsida</taxon>
        <taxon>Dicranidae</taxon>
        <taxon>Pseudoditrichales</taxon>
        <taxon>Ditrichaceae</taxon>
        <taxon>Ceratodon</taxon>
    </lineage>
</organism>
<dbReference type="Proteomes" id="UP000822688">
    <property type="component" value="Chromosome 10"/>
</dbReference>
<protein>
    <recommendedName>
        <fullName evidence="10">Germin-like protein</fullName>
    </recommendedName>
</protein>
<dbReference type="GO" id="GO:0048046">
    <property type="term" value="C:apoplast"/>
    <property type="evidence" value="ECO:0007669"/>
    <property type="project" value="UniProtKB-SubCell"/>
</dbReference>
<feature type="chain" id="PRO_5035966646" description="Germin-like protein" evidence="10">
    <location>
        <begin position="32"/>
        <end position="262"/>
    </location>
</feature>
<feature type="domain" description="Cupin type-1" evidence="11">
    <location>
        <begin position="70"/>
        <end position="220"/>
    </location>
</feature>
<feature type="signal peptide" evidence="10">
    <location>
        <begin position="1"/>
        <end position="31"/>
    </location>
</feature>
<dbReference type="InterPro" id="IPR001929">
    <property type="entry name" value="Germin"/>
</dbReference>
<feature type="binding site" evidence="8">
    <location>
        <position position="126"/>
    </location>
    <ligand>
        <name>Mn(2+)</name>
        <dbReference type="ChEBI" id="CHEBI:29035"/>
    </ligand>
</feature>
<feature type="binding site" evidence="8">
    <location>
        <position position="166"/>
    </location>
    <ligand>
        <name>Mn(2+)</name>
        <dbReference type="ChEBI" id="CHEBI:29035"/>
    </ligand>
</feature>
<evidence type="ECO:0000256" key="7">
    <source>
        <dbReference type="PIRSR" id="PIRSR601929-1"/>
    </source>
</evidence>
<reference evidence="12" key="1">
    <citation type="submission" date="2020-06" db="EMBL/GenBank/DDBJ databases">
        <title>WGS assembly of Ceratodon purpureus strain R40.</title>
        <authorList>
            <person name="Carey S.B."/>
            <person name="Jenkins J."/>
            <person name="Shu S."/>
            <person name="Lovell J.T."/>
            <person name="Sreedasyam A."/>
            <person name="Maumus F."/>
            <person name="Tiley G.P."/>
            <person name="Fernandez-Pozo N."/>
            <person name="Barry K."/>
            <person name="Chen C."/>
            <person name="Wang M."/>
            <person name="Lipzen A."/>
            <person name="Daum C."/>
            <person name="Saski C.A."/>
            <person name="Payton A.C."/>
            <person name="Mcbreen J.C."/>
            <person name="Conrad R.E."/>
            <person name="Kollar L.M."/>
            <person name="Olsson S."/>
            <person name="Huttunen S."/>
            <person name="Landis J.B."/>
            <person name="Wickett N.J."/>
            <person name="Johnson M.G."/>
            <person name="Rensing S.A."/>
            <person name="Grimwood J."/>
            <person name="Schmutz J."/>
            <person name="Mcdaniel S.F."/>
        </authorList>
    </citation>
    <scope>NUCLEOTIDE SEQUENCE</scope>
    <source>
        <strain evidence="12">R40</strain>
    </source>
</reference>
<dbReference type="Pfam" id="PF00190">
    <property type="entry name" value="Cupin_1"/>
    <property type="match status" value="1"/>
</dbReference>
<dbReference type="EMBL" id="CM026431">
    <property type="protein sequence ID" value="KAG0558890.1"/>
    <property type="molecule type" value="Genomic_DNA"/>
</dbReference>
<evidence type="ECO:0000256" key="3">
    <source>
        <dbReference type="ARBA" id="ARBA00022523"/>
    </source>
</evidence>
<feature type="binding site" evidence="8">
    <location>
        <position position="121"/>
    </location>
    <ligand>
        <name>Mn(2+)</name>
        <dbReference type="ChEBI" id="CHEBI:29035"/>
    </ligand>
</feature>
<dbReference type="SUPFAM" id="SSF51182">
    <property type="entry name" value="RmlC-like cupins"/>
    <property type="match status" value="1"/>
</dbReference>
<dbReference type="InterPro" id="IPR006045">
    <property type="entry name" value="Cupin_1"/>
</dbReference>
<evidence type="ECO:0000256" key="9">
    <source>
        <dbReference type="PIRSR" id="PIRSR601929-3"/>
    </source>
</evidence>
<feature type="binding site" evidence="8">
    <location>
        <position position="119"/>
    </location>
    <ligand>
        <name>Mn(2+)</name>
        <dbReference type="ChEBI" id="CHEBI:29035"/>
    </ligand>
</feature>
<keyword evidence="13" id="KW-1185">Reference proteome</keyword>
<dbReference type="PRINTS" id="PR00325">
    <property type="entry name" value="GERMIN"/>
</dbReference>
<dbReference type="AlphaFoldDB" id="A0A8T0GIR9"/>
<evidence type="ECO:0000313" key="12">
    <source>
        <dbReference type="EMBL" id="KAG0558890.1"/>
    </source>
</evidence>
<comment type="similarity">
    <text evidence="2 10">Belongs to the germin family.</text>
</comment>
<evidence type="ECO:0000256" key="6">
    <source>
        <dbReference type="ARBA" id="ARBA00023211"/>
    </source>
</evidence>
<evidence type="ECO:0000256" key="4">
    <source>
        <dbReference type="ARBA" id="ARBA00022525"/>
    </source>
</evidence>
<dbReference type="SMART" id="SM00835">
    <property type="entry name" value="Cupin_1"/>
    <property type="match status" value="1"/>
</dbReference>
<evidence type="ECO:0000256" key="2">
    <source>
        <dbReference type="ARBA" id="ARBA00007456"/>
    </source>
</evidence>
<keyword evidence="5 7" id="KW-0479">Metal-binding</keyword>
<keyword evidence="3 10" id="KW-0052">Apoplast</keyword>
<dbReference type="InterPro" id="IPR014710">
    <property type="entry name" value="RmlC-like_jellyroll"/>
</dbReference>
<evidence type="ECO:0000256" key="1">
    <source>
        <dbReference type="ARBA" id="ARBA00004271"/>
    </source>
</evidence>
<feature type="binding site" evidence="7">
    <location>
        <position position="126"/>
    </location>
    <ligand>
        <name>oxalate</name>
        <dbReference type="ChEBI" id="CHEBI:30623"/>
    </ligand>
</feature>
<evidence type="ECO:0000256" key="5">
    <source>
        <dbReference type="ARBA" id="ARBA00022723"/>
    </source>
</evidence>
<evidence type="ECO:0000259" key="11">
    <source>
        <dbReference type="SMART" id="SM00835"/>
    </source>
</evidence>
<comment type="caution">
    <text evidence="12">The sequence shown here is derived from an EMBL/GenBank/DDBJ whole genome shotgun (WGS) entry which is preliminary data.</text>
</comment>
<dbReference type="CDD" id="cd02241">
    <property type="entry name" value="cupin_OxOx"/>
    <property type="match status" value="1"/>
</dbReference>
<dbReference type="InterPro" id="IPR011051">
    <property type="entry name" value="RmlC_Cupin_sf"/>
</dbReference>